<sequence length="345" mass="37869">MSSIPNEFPISLRSWPSSKANEPSPLPTLIARINLERGGFKDISEESLKQEIAEAEAAASAGEEDGSSDEEDGEEAPDRLKEVMAAREEILSQIEWAYQSASQALDFVSLLLSKDTPIQAGLSMTPQLKELVGTGTLGADKLHASRMTPAQKEDNRRIAKGWKVQNLNKTVDTILASATKLEKEIETETKYWEQVLAVSNNGWAVCRLPGERHTLGVRYGFSEAAPTFKNQSLAALRRNPDGTLSLDQGLMSTEPQTLRVRIQVNGSDTGSSSIPKSFPEDSPIESLILQARNTIFSTELWQELNREARILGSYNVRSTNDTLILPLSSTKNIVLDLVLGYLSVP</sequence>
<feature type="compositionally biased region" description="Acidic residues" evidence="9">
    <location>
        <begin position="62"/>
        <end position="75"/>
    </location>
</feature>
<dbReference type="Proteomes" id="UP000566819">
    <property type="component" value="Unassembled WGS sequence"/>
</dbReference>
<evidence type="ECO:0000256" key="9">
    <source>
        <dbReference type="SAM" id="MobiDB-lite"/>
    </source>
</evidence>
<keyword evidence="4 8" id="KW-0805">Transcription regulation</keyword>
<gene>
    <name evidence="8" type="primary">MED17</name>
    <name evidence="10" type="ORF">G7Y89_g11358</name>
</gene>
<dbReference type="Gene3D" id="6.10.250.2620">
    <property type="match status" value="1"/>
</dbReference>
<keyword evidence="6 8" id="KW-0539">Nucleus</keyword>
<dbReference type="GO" id="GO:0016592">
    <property type="term" value="C:mediator complex"/>
    <property type="evidence" value="ECO:0007669"/>
    <property type="project" value="InterPro"/>
</dbReference>
<evidence type="ECO:0000256" key="4">
    <source>
        <dbReference type="ARBA" id="ARBA00023015"/>
    </source>
</evidence>
<dbReference type="GO" id="GO:0003712">
    <property type="term" value="F:transcription coregulator activity"/>
    <property type="evidence" value="ECO:0007669"/>
    <property type="project" value="InterPro"/>
</dbReference>
<evidence type="ECO:0000256" key="6">
    <source>
        <dbReference type="ARBA" id="ARBA00023242"/>
    </source>
</evidence>
<evidence type="ECO:0000256" key="1">
    <source>
        <dbReference type="ARBA" id="ARBA00004123"/>
    </source>
</evidence>
<keyword evidence="8" id="KW-0010">Activator</keyword>
<proteinExistence type="inferred from homology"/>
<evidence type="ECO:0000256" key="3">
    <source>
        <dbReference type="ARBA" id="ARBA00019610"/>
    </source>
</evidence>
<comment type="function">
    <text evidence="8">Component of the Mediator complex, a coactivator involved in the regulated transcription of nearly all RNA polymerase II-dependent genes. Mediator functions as a bridge to convey information from gene-specific regulatory proteins to the basal RNA polymerase II transcription machinery. Mediator is recruited to promoters by direct interactions with regulatory proteins and serves as a scaffold for the assembly of a functional preinitiation complex with RNA polymerase II and the general transcription factors.</text>
</comment>
<dbReference type="GO" id="GO:0070847">
    <property type="term" value="C:core mediator complex"/>
    <property type="evidence" value="ECO:0007669"/>
    <property type="project" value="TreeGrafter"/>
</dbReference>
<dbReference type="AlphaFoldDB" id="A0A8H4RC38"/>
<evidence type="ECO:0000313" key="10">
    <source>
        <dbReference type="EMBL" id="KAF4626798.1"/>
    </source>
</evidence>
<comment type="subunit">
    <text evidence="8">Component of the Mediator complex.</text>
</comment>
<evidence type="ECO:0000256" key="8">
    <source>
        <dbReference type="RuleBase" id="RU364140"/>
    </source>
</evidence>
<evidence type="ECO:0000256" key="7">
    <source>
        <dbReference type="ARBA" id="ARBA00032014"/>
    </source>
</evidence>
<keyword evidence="11" id="KW-1185">Reference proteome</keyword>
<accession>A0A8H4RC38</accession>
<feature type="region of interest" description="Disordered" evidence="9">
    <location>
        <begin position="51"/>
        <end position="78"/>
    </location>
</feature>
<dbReference type="Pfam" id="PF10156">
    <property type="entry name" value="Med17"/>
    <property type="match status" value="1"/>
</dbReference>
<dbReference type="PANTHER" id="PTHR13114">
    <property type="entry name" value="MEDIATOR OF RNA POLYMERASE II TRANSCRIPTION SUBUNIT 17"/>
    <property type="match status" value="1"/>
</dbReference>
<dbReference type="PANTHER" id="PTHR13114:SF7">
    <property type="entry name" value="MEDIATOR OF RNA POLYMERASE II TRANSCRIPTION SUBUNIT 17"/>
    <property type="match status" value="1"/>
</dbReference>
<dbReference type="EMBL" id="JAAMPI010001082">
    <property type="protein sequence ID" value="KAF4626798.1"/>
    <property type="molecule type" value="Genomic_DNA"/>
</dbReference>
<comment type="subcellular location">
    <subcellularLocation>
        <location evidence="1 8">Nucleus</location>
    </subcellularLocation>
</comment>
<evidence type="ECO:0000256" key="2">
    <source>
        <dbReference type="ARBA" id="ARBA00005635"/>
    </source>
</evidence>
<keyword evidence="5 8" id="KW-0804">Transcription</keyword>
<dbReference type="InterPro" id="IPR019313">
    <property type="entry name" value="Mediator_Med17"/>
</dbReference>
<feature type="region of interest" description="Disordered" evidence="9">
    <location>
        <begin position="1"/>
        <end position="24"/>
    </location>
</feature>
<evidence type="ECO:0000313" key="11">
    <source>
        <dbReference type="Proteomes" id="UP000566819"/>
    </source>
</evidence>
<comment type="caution">
    <text evidence="10">The sequence shown here is derived from an EMBL/GenBank/DDBJ whole genome shotgun (WGS) entry which is preliminary data.</text>
</comment>
<dbReference type="GO" id="GO:0006357">
    <property type="term" value="P:regulation of transcription by RNA polymerase II"/>
    <property type="evidence" value="ECO:0007669"/>
    <property type="project" value="InterPro"/>
</dbReference>
<protein>
    <recommendedName>
        <fullName evidence="3 8">Mediator of RNA polymerase II transcription subunit 17</fullName>
    </recommendedName>
    <alternativeName>
        <fullName evidence="7 8">Mediator complex subunit 17</fullName>
    </alternativeName>
</protein>
<dbReference type="OrthoDB" id="5319830at2759"/>
<comment type="similarity">
    <text evidence="2 8">Belongs to the Mediator complex subunit 17 family.</text>
</comment>
<reference evidence="10 11" key="1">
    <citation type="submission" date="2020-03" db="EMBL/GenBank/DDBJ databases">
        <title>Draft Genome Sequence of Cudoniella acicularis.</title>
        <authorList>
            <person name="Buettner E."/>
            <person name="Kellner H."/>
        </authorList>
    </citation>
    <scope>NUCLEOTIDE SEQUENCE [LARGE SCALE GENOMIC DNA]</scope>
    <source>
        <strain evidence="10 11">DSM 108380</strain>
    </source>
</reference>
<organism evidence="10 11">
    <name type="scientific">Cudoniella acicularis</name>
    <dbReference type="NCBI Taxonomy" id="354080"/>
    <lineage>
        <taxon>Eukaryota</taxon>
        <taxon>Fungi</taxon>
        <taxon>Dikarya</taxon>
        <taxon>Ascomycota</taxon>
        <taxon>Pezizomycotina</taxon>
        <taxon>Leotiomycetes</taxon>
        <taxon>Helotiales</taxon>
        <taxon>Tricladiaceae</taxon>
        <taxon>Cudoniella</taxon>
    </lineage>
</organism>
<name>A0A8H4RC38_9HELO</name>
<evidence type="ECO:0000256" key="5">
    <source>
        <dbReference type="ARBA" id="ARBA00023163"/>
    </source>
</evidence>